<reference evidence="3 4" key="1">
    <citation type="submission" date="2024-10" db="EMBL/GenBank/DDBJ databases">
        <authorList>
            <person name="Kim D."/>
        </authorList>
    </citation>
    <scope>NUCLEOTIDE SEQUENCE [LARGE SCALE GENOMIC DNA]</scope>
    <source>
        <strain evidence="3">BH-2024</strain>
    </source>
</reference>
<feature type="region of interest" description="Disordered" evidence="2">
    <location>
        <begin position="1"/>
        <end position="20"/>
    </location>
</feature>
<dbReference type="EMBL" id="JBICBT010000030">
    <property type="protein sequence ID" value="KAL3125522.1"/>
    <property type="molecule type" value="Genomic_DNA"/>
</dbReference>
<protein>
    <submittedName>
        <fullName evidence="3">Uncharacterized protein</fullName>
    </submittedName>
</protein>
<feature type="compositionally biased region" description="Polar residues" evidence="2">
    <location>
        <begin position="173"/>
        <end position="184"/>
    </location>
</feature>
<evidence type="ECO:0000256" key="1">
    <source>
        <dbReference type="SAM" id="Coils"/>
    </source>
</evidence>
<proteinExistence type="predicted"/>
<evidence type="ECO:0000313" key="4">
    <source>
        <dbReference type="Proteomes" id="UP001620626"/>
    </source>
</evidence>
<keyword evidence="1" id="KW-0175">Coiled coil</keyword>
<name>A0ABD2MDC0_9BILA</name>
<sequence>MKIRISEQTNIGGSSNDVSGFDQRLKKIEQMLGTMLQFERALLDVGQLEKRIEHIENGVDAFESRIKEWDLERQIMEQNPQQQQQMHDNPTFGRQSTDNSIITVINKNSIMKPRSTNTVIGQRYGKMPIYDMTPQHVGRGKTVAQLIAEDQANSGQDLLAEIQHRPEQRDALNMSSNHLSSAEEINQRLESQRSGPSNLGQQMDELWDESSNEDKR</sequence>
<evidence type="ECO:0000256" key="2">
    <source>
        <dbReference type="SAM" id="MobiDB-lite"/>
    </source>
</evidence>
<comment type="caution">
    <text evidence="3">The sequence shown here is derived from an EMBL/GenBank/DDBJ whole genome shotgun (WGS) entry which is preliminary data.</text>
</comment>
<accession>A0ABD2MDC0</accession>
<organism evidence="3 4">
    <name type="scientific">Heterodera trifolii</name>
    <dbReference type="NCBI Taxonomy" id="157864"/>
    <lineage>
        <taxon>Eukaryota</taxon>
        <taxon>Metazoa</taxon>
        <taxon>Ecdysozoa</taxon>
        <taxon>Nematoda</taxon>
        <taxon>Chromadorea</taxon>
        <taxon>Rhabditida</taxon>
        <taxon>Tylenchina</taxon>
        <taxon>Tylenchomorpha</taxon>
        <taxon>Tylenchoidea</taxon>
        <taxon>Heteroderidae</taxon>
        <taxon>Heteroderinae</taxon>
        <taxon>Heterodera</taxon>
    </lineage>
</organism>
<feature type="coiled-coil region" evidence="1">
    <location>
        <begin position="45"/>
        <end position="79"/>
    </location>
</feature>
<feature type="compositionally biased region" description="Acidic residues" evidence="2">
    <location>
        <begin position="205"/>
        <end position="216"/>
    </location>
</feature>
<evidence type="ECO:0000313" key="3">
    <source>
        <dbReference type="EMBL" id="KAL3125522.1"/>
    </source>
</evidence>
<feature type="compositionally biased region" description="Polar residues" evidence="2">
    <location>
        <begin position="1"/>
        <end position="18"/>
    </location>
</feature>
<dbReference type="AlphaFoldDB" id="A0ABD2MDC0"/>
<dbReference type="Proteomes" id="UP001620626">
    <property type="component" value="Unassembled WGS sequence"/>
</dbReference>
<feature type="region of interest" description="Disordered" evidence="2">
    <location>
        <begin position="173"/>
        <end position="216"/>
    </location>
</feature>
<keyword evidence="4" id="KW-1185">Reference proteome</keyword>
<feature type="compositionally biased region" description="Polar residues" evidence="2">
    <location>
        <begin position="192"/>
        <end position="201"/>
    </location>
</feature>
<gene>
    <name evidence="3" type="ORF">niasHT_004486</name>
</gene>